<dbReference type="EMBL" id="JAQIZT010000001">
    <property type="protein sequence ID" value="KAJ7009230.1"/>
    <property type="molecule type" value="Genomic_DNA"/>
</dbReference>
<evidence type="ECO:0000313" key="2">
    <source>
        <dbReference type="Proteomes" id="UP001164929"/>
    </source>
</evidence>
<dbReference type="AlphaFoldDB" id="A0AAD6WDZ7"/>
<evidence type="ECO:0000313" key="1">
    <source>
        <dbReference type="EMBL" id="KAJ7009230.1"/>
    </source>
</evidence>
<protein>
    <submittedName>
        <fullName evidence="1">Uncharacterized protein</fullName>
    </submittedName>
</protein>
<sequence>MAAKYPPPFLRAYEDVVTPNIIESLGVCAGIYPFNFRDVIIWAKFQLHLEIDHVSRMFKGRHVLLGPAIPVKTP</sequence>
<name>A0AAD6WDZ7_9ROSI</name>
<accession>A0AAD6WDZ7</accession>
<reference evidence="1 2" key="1">
    <citation type="journal article" date="2023" name="Mol. Ecol. Resour.">
        <title>Chromosome-level genome assembly of a triploid poplar Populus alba 'Berolinensis'.</title>
        <authorList>
            <person name="Chen S."/>
            <person name="Yu Y."/>
            <person name="Wang X."/>
            <person name="Wang S."/>
            <person name="Zhang T."/>
            <person name="Zhou Y."/>
            <person name="He R."/>
            <person name="Meng N."/>
            <person name="Wang Y."/>
            <person name="Liu W."/>
            <person name="Liu Z."/>
            <person name="Liu J."/>
            <person name="Guo Q."/>
            <person name="Huang H."/>
            <person name="Sederoff R.R."/>
            <person name="Wang G."/>
            <person name="Qu G."/>
            <person name="Chen S."/>
        </authorList>
    </citation>
    <scope>NUCLEOTIDE SEQUENCE [LARGE SCALE GENOMIC DNA]</scope>
    <source>
        <strain evidence="1">SC-2020</strain>
    </source>
</reference>
<organism evidence="1 2">
    <name type="scientific">Populus alba x Populus x berolinensis</name>
    <dbReference type="NCBI Taxonomy" id="444605"/>
    <lineage>
        <taxon>Eukaryota</taxon>
        <taxon>Viridiplantae</taxon>
        <taxon>Streptophyta</taxon>
        <taxon>Embryophyta</taxon>
        <taxon>Tracheophyta</taxon>
        <taxon>Spermatophyta</taxon>
        <taxon>Magnoliopsida</taxon>
        <taxon>eudicotyledons</taxon>
        <taxon>Gunneridae</taxon>
        <taxon>Pentapetalae</taxon>
        <taxon>rosids</taxon>
        <taxon>fabids</taxon>
        <taxon>Malpighiales</taxon>
        <taxon>Salicaceae</taxon>
        <taxon>Saliceae</taxon>
        <taxon>Populus</taxon>
    </lineage>
</organism>
<gene>
    <name evidence="1" type="ORF">NC653_000013</name>
</gene>
<comment type="caution">
    <text evidence="1">The sequence shown here is derived from an EMBL/GenBank/DDBJ whole genome shotgun (WGS) entry which is preliminary data.</text>
</comment>
<keyword evidence="2" id="KW-1185">Reference proteome</keyword>
<proteinExistence type="predicted"/>
<dbReference type="Proteomes" id="UP001164929">
    <property type="component" value="Chromosome 1"/>
</dbReference>